<dbReference type="SUPFAM" id="SSF52096">
    <property type="entry name" value="ClpP/crotonase"/>
    <property type="match status" value="2"/>
</dbReference>
<dbReference type="PANTHER" id="PTHR22855">
    <property type="entry name" value="ACETYL, PROPIONYL, PYRUVATE, AND GLUTACONYL CARBOXYLASE-RELATED"/>
    <property type="match status" value="1"/>
</dbReference>
<dbReference type="PROSITE" id="PS50989">
    <property type="entry name" value="COA_CT_CTER"/>
    <property type="match status" value="1"/>
</dbReference>
<dbReference type="Gene3D" id="3.90.226.10">
    <property type="entry name" value="2-enoyl-CoA Hydratase, Chain A, domain 1"/>
    <property type="match status" value="2"/>
</dbReference>
<dbReference type="Pfam" id="PF01039">
    <property type="entry name" value="Carboxyl_trans"/>
    <property type="match status" value="1"/>
</dbReference>
<dbReference type="FunFam" id="3.90.226.10:FF:000030">
    <property type="entry name" value="Acetyl-CoA carboxylase carboxyltransferase subunit"/>
    <property type="match status" value="1"/>
</dbReference>
<dbReference type="InterPro" id="IPR011762">
    <property type="entry name" value="COA_CT_N"/>
</dbReference>
<dbReference type="EMBL" id="CP042430">
    <property type="protein sequence ID" value="QEC48110.1"/>
    <property type="molecule type" value="Genomic_DNA"/>
</dbReference>
<dbReference type="InterPro" id="IPR034733">
    <property type="entry name" value="AcCoA_carboxyl_beta"/>
</dbReference>
<evidence type="ECO:0000313" key="3">
    <source>
        <dbReference type="EMBL" id="QEC48110.1"/>
    </source>
</evidence>
<dbReference type="InterPro" id="IPR045190">
    <property type="entry name" value="MCCB/AccD1-like"/>
</dbReference>
<dbReference type="AlphaFoldDB" id="A0A5B8U510"/>
<dbReference type="OrthoDB" id="9803706at2"/>
<protein>
    <submittedName>
        <fullName evidence="3">Methylcrotonoyl-CoA carboxylase</fullName>
    </submittedName>
</protein>
<feature type="domain" description="CoA carboxyltransferase N-terminal" evidence="1">
    <location>
        <begin position="22"/>
        <end position="275"/>
    </location>
</feature>
<sequence>MHRLETHVDPNSPSYKAFYAHNKGLAAELAETLRKAREDRPQRAWDRLAEQDKLPVRERLDLLLDRGAPFLELMSLAANRHYDGEAPQALLVTGIGVVSGREVMVIANDSSLKGGAWYPITTRKIVRALQIALENKLPVVHMLDSGGANLHLQDEIYAWAGKIFQQQCHLSAAGIPQLAVVFGYCTAGAAYTPTLCDQTIMVRERGAIFLAGPPLVKAATGEENTTEELGGADMHTSVSGVADYAVDSEAEALSLARDIVGVWARREKADSDRRAPEPPFHDPDQLYGIIPDDVKKQFEMREVIARVVDGSLFHEFKPRYGDTMVCGWAFIWGFKVGILGNNGVIYSEAANKATTFMQLCDRDGIPLLFLHNVTGFMVGREYERRGITKDGAKMLMTQANVTVPKLSVLCHASQGAGNYAMAGRTWDPRLVYAWPNSRSSIMGPEQAADVLTQVRVAGLRRRGEDPSPDEISTIKTEVTAYFEQTYHSYYLTSDLRDDGLIDPVDTRNTLGMSLSAVLNAPIVRTPGGVLRI</sequence>
<dbReference type="KEGG" id="bsol:FSW04_11385"/>
<dbReference type="PROSITE" id="PS50980">
    <property type="entry name" value="COA_CT_NTER"/>
    <property type="match status" value="1"/>
</dbReference>
<dbReference type="RefSeq" id="WP_146919290.1">
    <property type="nucleotide sequence ID" value="NZ_CP042430.1"/>
</dbReference>
<dbReference type="GO" id="GO:0006552">
    <property type="term" value="P:L-leucine catabolic process"/>
    <property type="evidence" value="ECO:0007669"/>
    <property type="project" value="TreeGrafter"/>
</dbReference>
<evidence type="ECO:0000313" key="4">
    <source>
        <dbReference type="Proteomes" id="UP000321805"/>
    </source>
</evidence>
<evidence type="ECO:0000259" key="1">
    <source>
        <dbReference type="PROSITE" id="PS50980"/>
    </source>
</evidence>
<accession>A0A5B8U510</accession>
<evidence type="ECO:0000259" key="2">
    <source>
        <dbReference type="PROSITE" id="PS50989"/>
    </source>
</evidence>
<feature type="domain" description="CoA carboxyltransferase C-terminal" evidence="2">
    <location>
        <begin position="282"/>
        <end position="524"/>
    </location>
</feature>
<dbReference type="GO" id="GO:1905202">
    <property type="term" value="C:methylcrotonoyl-CoA carboxylase complex"/>
    <property type="evidence" value="ECO:0007669"/>
    <property type="project" value="TreeGrafter"/>
</dbReference>
<dbReference type="GO" id="GO:0004485">
    <property type="term" value="F:methylcrotonoyl-CoA carboxylase activity"/>
    <property type="evidence" value="ECO:0007669"/>
    <property type="project" value="TreeGrafter"/>
</dbReference>
<dbReference type="FunFam" id="3.90.226.10:FF:000004">
    <property type="entry name" value="Methylcrotonoyl-CoA carboxylase beta chain"/>
    <property type="match status" value="1"/>
</dbReference>
<dbReference type="PANTHER" id="PTHR22855:SF13">
    <property type="entry name" value="METHYLCROTONOYL-COA CARBOXYLASE BETA CHAIN, MITOCHONDRIAL"/>
    <property type="match status" value="1"/>
</dbReference>
<dbReference type="Proteomes" id="UP000321805">
    <property type="component" value="Chromosome"/>
</dbReference>
<proteinExistence type="predicted"/>
<gene>
    <name evidence="3" type="ORF">FSW04_11385</name>
</gene>
<organism evidence="3 4">
    <name type="scientific">Baekduia soli</name>
    <dbReference type="NCBI Taxonomy" id="496014"/>
    <lineage>
        <taxon>Bacteria</taxon>
        <taxon>Bacillati</taxon>
        <taxon>Actinomycetota</taxon>
        <taxon>Thermoleophilia</taxon>
        <taxon>Solirubrobacterales</taxon>
        <taxon>Baekduiaceae</taxon>
        <taxon>Baekduia</taxon>
    </lineage>
</organism>
<dbReference type="InterPro" id="IPR029045">
    <property type="entry name" value="ClpP/crotonase-like_dom_sf"/>
</dbReference>
<dbReference type="InterPro" id="IPR011763">
    <property type="entry name" value="COA_CT_C"/>
</dbReference>
<keyword evidence="4" id="KW-1185">Reference proteome</keyword>
<reference evidence="3 4" key="1">
    <citation type="journal article" date="2018" name="J. Microbiol.">
        <title>Baekduia soli gen. nov., sp. nov., a novel bacterium isolated from the soil of Baekdu Mountain and proposal of a novel family name, Baekduiaceae fam. nov.</title>
        <authorList>
            <person name="An D.S."/>
            <person name="Siddiqi M.Z."/>
            <person name="Kim K.H."/>
            <person name="Yu H.S."/>
            <person name="Im W.T."/>
        </authorList>
    </citation>
    <scope>NUCLEOTIDE SEQUENCE [LARGE SCALE GENOMIC DNA]</scope>
    <source>
        <strain evidence="3 4">BR7-21</strain>
    </source>
</reference>
<name>A0A5B8U510_9ACTN</name>